<dbReference type="RefSeq" id="WP_095979003.1">
    <property type="nucleotide sequence ID" value="NZ_CP022163.1"/>
</dbReference>
<dbReference type="AlphaFoldDB" id="A0A250IFM7"/>
<evidence type="ECO:0000256" key="1">
    <source>
        <dbReference type="PROSITE-ProRule" id="PRU00285"/>
    </source>
</evidence>
<keyword evidence="5" id="KW-0946">Virion</keyword>
<dbReference type="Proteomes" id="UP000217289">
    <property type="component" value="Chromosome"/>
</dbReference>
<dbReference type="SUPFAM" id="SSF49764">
    <property type="entry name" value="HSP20-like chaperones"/>
    <property type="match status" value="1"/>
</dbReference>
<proteinExistence type="inferred from homology"/>
<dbReference type="InterPro" id="IPR008978">
    <property type="entry name" value="HSP20-like_chaperone"/>
</dbReference>
<dbReference type="Pfam" id="PF00011">
    <property type="entry name" value="HSP20"/>
    <property type="match status" value="1"/>
</dbReference>
<feature type="domain" description="SHSP" evidence="4">
    <location>
        <begin position="48"/>
        <end position="160"/>
    </location>
</feature>
<comment type="similarity">
    <text evidence="1 2">Belongs to the small heat shock protein (HSP20) family.</text>
</comment>
<dbReference type="EMBL" id="CP022163">
    <property type="protein sequence ID" value="ATB30565.1"/>
    <property type="molecule type" value="Genomic_DNA"/>
</dbReference>
<evidence type="ECO:0000313" key="6">
    <source>
        <dbReference type="Proteomes" id="UP000217289"/>
    </source>
</evidence>
<accession>A0A250IFM7</accession>
<evidence type="ECO:0000256" key="2">
    <source>
        <dbReference type="RuleBase" id="RU003616"/>
    </source>
</evidence>
<dbReference type="KEGG" id="mbd:MEBOL_004026"/>
<dbReference type="InterPro" id="IPR031107">
    <property type="entry name" value="Small_HSP"/>
</dbReference>
<evidence type="ECO:0000256" key="3">
    <source>
        <dbReference type="SAM" id="MobiDB-lite"/>
    </source>
</evidence>
<protein>
    <submittedName>
        <fullName evidence="5">Spore coat protein</fullName>
    </submittedName>
</protein>
<dbReference type="PROSITE" id="PS01031">
    <property type="entry name" value="SHSP"/>
    <property type="match status" value="1"/>
</dbReference>
<organism evidence="5 6">
    <name type="scientific">Melittangium boletus DSM 14713</name>
    <dbReference type="NCBI Taxonomy" id="1294270"/>
    <lineage>
        <taxon>Bacteria</taxon>
        <taxon>Pseudomonadati</taxon>
        <taxon>Myxococcota</taxon>
        <taxon>Myxococcia</taxon>
        <taxon>Myxococcales</taxon>
        <taxon>Cystobacterineae</taxon>
        <taxon>Archangiaceae</taxon>
        <taxon>Melittangium</taxon>
    </lineage>
</organism>
<dbReference type="OrthoDB" id="9811615at2"/>
<dbReference type="PANTHER" id="PTHR11527">
    <property type="entry name" value="HEAT-SHOCK PROTEIN 20 FAMILY MEMBER"/>
    <property type="match status" value="1"/>
</dbReference>
<evidence type="ECO:0000259" key="4">
    <source>
        <dbReference type="PROSITE" id="PS01031"/>
    </source>
</evidence>
<gene>
    <name evidence="5" type="ORF">MEBOL_004026</name>
</gene>
<evidence type="ECO:0000313" key="5">
    <source>
        <dbReference type="EMBL" id="ATB30565.1"/>
    </source>
</evidence>
<reference evidence="5 6" key="1">
    <citation type="submission" date="2017-06" db="EMBL/GenBank/DDBJ databases">
        <authorList>
            <person name="Kim H.J."/>
            <person name="Triplett B.A."/>
        </authorList>
    </citation>
    <scope>NUCLEOTIDE SEQUENCE [LARGE SCALE GENOMIC DNA]</scope>
    <source>
        <strain evidence="5 6">DSM 14713</strain>
    </source>
</reference>
<name>A0A250IFM7_9BACT</name>
<sequence>MADLPVRRGGGGTPLAQRRARGFDPFERMQELMGLDPFEQVGRMLGTEQTWTFAPAFEVKETNDAYVFKADVPGVKEEDLEISLTGDRITISGKRENERQEDSDRFYAYERSFGSFSRSFTLPEGVDAEHCVADLKEGVLHLRLPKLPEVQPKRIQVGTSEAGKQGKVKA</sequence>
<keyword evidence="6" id="KW-1185">Reference proteome</keyword>
<dbReference type="CDD" id="cd06464">
    <property type="entry name" value="ACD_sHsps-like"/>
    <property type="match status" value="1"/>
</dbReference>
<feature type="region of interest" description="Disordered" evidence="3">
    <location>
        <begin position="1"/>
        <end position="21"/>
    </location>
</feature>
<dbReference type="InterPro" id="IPR002068">
    <property type="entry name" value="A-crystallin/Hsp20_dom"/>
</dbReference>
<keyword evidence="5" id="KW-0167">Capsid protein</keyword>
<dbReference type="Gene3D" id="2.60.40.790">
    <property type="match status" value="1"/>
</dbReference>